<keyword evidence="1" id="KW-0472">Membrane</keyword>
<evidence type="ECO:0000313" key="5">
    <source>
        <dbReference type="Proteomes" id="UP000316080"/>
    </source>
</evidence>
<dbReference type="Proteomes" id="UP000317265">
    <property type="component" value="Unassembled WGS sequence"/>
</dbReference>
<dbReference type="EMBL" id="QNVI01000055">
    <property type="protein sequence ID" value="TDA38241.1"/>
    <property type="molecule type" value="Genomic_DNA"/>
</dbReference>
<dbReference type="Gene3D" id="3.90.550.10">
    <property type="entry name" value="Spore Coat Polysaccharide Biosynthesis Protein SpsA, Chain A"/>
    <property type="match status" value="1"/>
</dbReference>
<reference evidence="4 6" key="1">
    <citation type="journal article" date="2019" name="Nat. Microbiol.">
        <title>Expanding anaerobic alkane metabolism in the domain of Archaea.</title>
        <authorList>
            <person name="Wang Y."/>
            <person name="Wegener G."/>
            <person name="Hou J."/>
            <person name="Wang F."/>
            <person name="Xiao X."/>
        </authorList>
    </citation>
    <scope>NUCLEOTIDE SEQUENCE [LARGE SCALE GENOMIC DNA]</scope>
    <source>
        <strain evidence="4">WYZ-LMO11</strain>
    </source>
</reference>
<evidence type="ECO:0000256" key="1">
    <source>
        <dbReference type="SAM" id="Phobius"/>
    </source>
</evidence>
<dbReference type="InterPro" id="IPR029044">
    <property type="entry name" value="Nucleotide-diphossugar_trans"/>
</dbReference>
<gene>
    <name evidence="4" type="ORF">DSO09_04860</name>
    <name evidence="3" type="ORF">EF809_02455</name>
</gene>
<dbReference type="EMBL" id="RXIH01000021">
    <property type="protein sequence ID" value="RZN56586.1"/>
    <property type="molecule type" value="Genomic_DNA"/>
</dbReference>
<organism evidence="4 6">
    <name type="scientific">Thermoproteota archaeon</name>
    <dbReference type="NCBI Taxonomy" id="2056631"/>
    <lineage>
        <taxon>Archaea</taxon>
        <taxon>Thermoproteota</taxon>
    </lineage>
</organism>
<dbReference type="Pfam" id="PF00535">
    <property type="entry name" value="Glycos_transf_2"/>
    <property type="match status" value="1"/>
</dbReference>
<keyword evidence="3" id="KW-0808">Transferase</keyword>
<evidence type="ECO:0000313" key="3">
    <source>
        <dbReference type="EMBL" id="RZN56586.1"/>
    </source>
</evidence>
<evidence type="ECO:0000313" key="6">
    <source>
        <dbReference type="Proteomes" id="UP000317265"/>
    </source>
</evidence>
<dbReference type="Proteomes" id="UP000316080">
    <property type="component" value="Unassembled WGS sequence"/>
</dbReference>
<dbReference type="GO" id="GO:0016740">
    <property type="term" value="F:transferase activity"/>
    <property type="evidence" value="ECO:0007669"/>
    <property type="project" value="UniProtKB-KW"/>
</dbReference>
<proteinExistence type="predicted"/>
<protein>
    <submittedName>
        <fullName evidence="3">Glycosyltransferase</fullName>
    </submittedName>
</protein>
<evidence type="ECO:0000259" key="2">
    <source>
        <dbReference type="Pfam" id="PF00535"/>
    </source>
</evidence>
<evidence type="ECO:0000313" key="4">
    <source>
        <dbReference type="EMBL" id="TDA38241.1"/>
    </source>
</evidence>
<keyword evidence="1" id="KW-0812">Transmembrane</keyword>
<comment type="caution">
    <text evidence="4">The sequence shown here is derived from an EMBL/GenBank/DDBJ whole genome shotgun (WGS) entry which is preliminary data.</text>
</comment>
<dbReference type="AlphaFoldDB" id="A0A523BBB3"/>
<dbReference type="SUPFAM" id="SSF53448">
    <property type="entry name" value="Nucleotide-diphospho-sugar transferases"/>
    <property type="match status" value="1"/>
</dbReference>
<feature type="transmembrane region" description="Helical" evidence="1">
    <location>
        <begin position="212"/>
        <end position="231"/>
    </location>
</feature>
<feature type="transmembrane region" description="Helical" evidence="1">
    <location>
        <begin position="185"/>
        <end position="206"/>
    </location>
</feature>
<accession>A0A523BBB3</accession>
<reference evidence="3 5" key="2">
    <citation type="journal article" date="2019" name="Nat. Microbiol.">
        <title>Wide diversity of methane and short-chain alkane metabolisms in uncultured archaea.</title>
        <authorList>
            <person name="Borrel G."/>
            <person name="Adam P.S."/>
            <person name="McKay L.J."/>
            <person name="Chen L.X."/>
            <person name="Sierra-Garcia I.N."/>
            <person name="Sieber C.M."/>
            <person name="Letourneur Q."/>
            <person name="Ghozlane A."/>
            <person name="Andersen G.L."/>
            <person name="Li W.J."/>
            <person name="Hallam S.J."/>
            <person name="Muyzer G."/>
            <person name="de Oliveira V.M."/>
            <person name="Inskeep W.P."/>
            <person name="Banfield J.F."/>
            <person name="Gribaldo S."/>
        </authorList>
    </citation>
    <scope>NUCLEOTIDE SEQUENCE [LARGE SCALE GENOMIC DNA]</scope>
    <source>
        <strain evidence="3">Verst-YHS</strain>
    </source>
</reference>
<feature type="domain" description="Glycosyltransferase 2-like" evidence="2">
    <location>
        <begin position="22"/>
        <end position="105"/>
    </location>
</feature>
<dbReference type="InterPro" id="IPR001173">
    <property type="entry name" value="Glyco_trans_2-like"/>
</dbReference>
<sequence>MKVDVLILTKDPNKIRPKLLEVLKKASWVNNIIIETSRPLSKARVNGARRCSTEWIAMFDDDVEIPENWFDIVSKYIKPGVVAISTPSIDVCNIHITAYRIVSEKIRPLHLRDVPFINNTLIRKDVLVNYNPPPLFYGEDILLYNYVKKKGKWIHPPYCGVKHFMVIKDPIEVAYAMWHYGIYSLYGFIKYCLAHFIIPILAVGYSHTFKTIIFFWRINVRFIIGLIKGMITKNIQKNKK</sequence>
<dbReference type="CDD" id="cd00761">
    <property type="entry name" value="Glyco_tranf_GTA_type"/>
    <property type="match status" value="1"/>
</dbReference>
<keyword evidence="1" id="KW-1133">Transmembrane helix</keyword>
<name>A0A523BBB3_9CREN</name>